<dbReference type="SUPFAM" id="SSF55120">
    <property type="entry name" value="Pseudouridine synthase"/>
    <property type="match status" value="1"/>
</dbReference>
<dbReference type="Gene3D" id="3.30.70.580">
    <property type="entry name" value="Pseudouridine synthase I, catalytic domain, N-terminal subdomain"/>
    <property type="match status" value="1"/>
</dbReference>
<organism evidence="9 10">
    <name type="scientific">Roseimaritima multifibrata</name>
    <dbReference type="NCBI Taxonomy" id="1930274"/>
    <lineage>
        <taxon>Bacteria</taxon>
        <taxon>Pseudomonadati</taxon>
        <taxon>Planctomycetota</taxon>
        <taxon>Planctomycetia</taxon>
        <taxon>Pirellulales</taxon>
        <taxon>Pirellulaceae</taxon>
        <taxon>Roseimaritima</taxon>
    </lineage>
</organism>
<keyword evidence="3 4" id="KW-0413">Isomerase</keyword>
<dbReference type="EMBL" id="CP036262">
    <property type="protein sequence ID" value="QDS95811.1"/>
    <property type="molecule type" value="Genomic_DNA"/>
</dbReference>
<dbReference type="InterPro" id="IPR001406">
    <property type="entry name" value="PsdUridine_synth_TruA"/>
</dbReference>
<evidence type="ECO:0000256" key="2">
    <source>
        <dbReference type="ARBA" id="ARBA00022694"/>
    </source>
</evidence>
<comment type="subunit">
    <text evidence="4">Homodimer.</text>
</comment>
<dbReference type="InterPro" id="IPR020095">
    <property type="entry name" value="PsdUridine_synth_TruA_C"/>
</dbReference>
<reference evidence="9 10" key="1">
    <citation type="submission" date="2019-02" db="EMBL/GenBank/DDBJ databases">
        <title>Deep-cultivation of Planctomycetes and their phenomic and genomic characterization uncovers novel biology.</title>
        <authorList>
            <person name="Wiegand S."/>
            <person name="Jogler M."/>
            <person name="Boedeker C."/>
            <person name="Pinto D."/>
            <person name="Vollmers J."/>
            <person name="Rivas-Marin E."/>
            <person name="Kohn T."/>
            <person name="Peeters S.H."/>
            <person name="Heuer A."/>
            <person name="Rast P."/>
            <person name="Oberbeckmann S."/>
            <person name="Bunk B."/>
            <person name="Jeske O."/>
            <person name="Meyerdierks A."/>
            <person name="Storesund J.E."/>
            <person name="Kallscheuer N."/>
            <person name="Luecker S."/>
            <person name="Lage O.M."/>
            <person name="Pohl T."/>
            <person name="Merkel B.J."/>
            <person name="Hornburger P."/>
            <person name="Mueller R.-W."/>
            <person name="Bruemmer F."/>
            <person name="Labrenz M."/>
            <person name="Spormann A.M."/>
            <person name="Op den Camp H."/>
            <person name="Overmann J."/>
            <person name="Amann R."/>
            <person name="Jetten M.S.M."/>
            <person name="Mascher T."/>
            <person name="Medema M.H."/>
            <person name="Devos D.P."/>
            <person name="Kaster A.-K."/>
            <person name="Ovreas L."/>
            <person name="Rohde M."/>
            <person name="Galperin M.Y."/>
            <person name="Jogler C."/>
        </authorList>
    </citation>
    <scope>NUCLEOTIDE SEQUENCE [LARGE SCALE GENOMIC DNA]</scope>
    <source>
        <strain evidence="9 10">FF011L</strain>
    </source>
</reference>
<evidence type="ECO:0000313" key="9">
    <source>
        <dbReference type="EMBL" id="QDS95811.1"/>
    </source>
</evidence>
<dbReference type="GO" id="GO:0003723">
    <property type="term" value="F:RNA binding"/>
    <property type="evidence" value="ECO:0007669"/>
    <property type="project" value="InterPro"/>
</dbReference>
<accession>A0A517MLQ5</accession>
<dbReference type="PANTHER" id="PTHR11142">
    <property type="entry name" value="PSEUDOURIDYLATE SYNTHASE"/>
    <property type="match status" value="1"/>
</dbReference>
<dbReference type="GO" id="GO:0160147">
    <property type="term" value="F:tRNA pseudouridine(38-40) synthase activity"/>
    <property type="evidence" value="ECO:0007669"/>
    <property type="project" value="UniProtKB-EC"/>
</dbReference>
<dbReference type="AlphaFoldDB" id="A0A517MLQ5"/>
<dbReference type="KEGG" id="rml:FF011L_46120"/>
<dbReference type="RefSeq" id="WP_246109559.1">
    <property type="nucleotide sequence ID" value="NZ_CP036262.1"/>
</dbReference>
<gene>
    <name evidence="4 9" type="primary">truA</name>
    <name evidence="9" type="ORF">FF011L_46120</name>
</gene>
<dbReference type="GO" id="GO:0031119">
    <property type="term" value="P:tRNA pseudouridine synthesis"/>
    <property type="evidence" value="ECO:0007669"/>
    <property type="project" value="UniProtKB-UniRule"/>
</dbReference>
<evidence type="ECO:0000256" key="6">
    <source>
        <dbReference type="PIRSR" id="PIRSR001430-2"/>
    </source>
</evidence>
<sequence length="306" mass="33861">MEISVVNLQEHDCLATLPGRTLHCNGLFAKNEYAPSHLLRVDQMLRSFKLGISYDGTGYAGWQVQPRQLTVQGMLERAVAKLTGERVVVTGSGRTDSGVHALAQVGSLTTDAWRASAASLMRAMNTKLPPDIVVVEAAEMPLYFHAIRDAVGKRYRYQVQVGGIRNAFEHRYRLHVPYRLDVPAMRDAAGRLVGKLDFASFQAAGADRLTTVRDVRALDLIVEEGRGDAVYLDIEIEADGFLYNMVRNIVGSLLEVGRGKQTPEWIDFLLDVKDRDKAGPTAPALGLFLIRVDYDIQPILDQGELP</sequence>
<comment type="caution">
    <text evidence="4">Lacks conserved residue(s) required for the propagation of feature annotation.</text>
</comment>
<dbReference type="FunFam" id="3.30.70.580:FF:000001">
    <property type="entry name" value="tRNA pseudouridine synthase A"/>
    <property type="match status" value="1"/>
</dbReference>
<comment type="function">
    <text evidence="4">Formation of pseudouridine at positions 38, 39 and 40 in the anticodon stem and loop of transfer RNAs.</text>
</comment>
<evidence type="ECO:0000313" key="10">
    <source>
        <dbReference type="Proteomes" id="UP000320672"/>
    </source>
</evidence>
<keyword evidence="10" id="KW-1185">Reference proteome</keyword>
<evidence type="ECO:0000259" key="8">
    <source>
        <dbReference type="Pfam" id="PF01416"/>
    </source>
</evidence>
<evidence type="ECO:0000256" key="3">
    <source>
        <dbReference type="ARBA" id="ARBA00023235"/>
    </source>
</evidence>
<dbReference type="NCBIfam" id="TIGR00071">
    <property type="entry name" value="hisT_truA"/>
    <property type="match status" value="1"/>
</dbReference>
<dbReference type="EC" id="5.4.99.12" evidence="4"/>
<evidence type="ECO:0000256" key="4">
    <source>
        <dbReference type="HAMAP-Rule" id="MF_00171"/>
    </source>
</evidence>
<evidence type="ECO:0000256" key="1">
    <source>
        <dbReference type="ARBA" id="ARBA00009375"/>
    </source>
</evidence>
<feature type="domain" description="Pseudouridine synthase I TruA alpha/beta" evidence="8">
    <location>
        <begin position="53"/>
        <end position="146"/>
    </location>
</feature>
<evidence type="ECO:0000256" key="7">
    <source>
        <dbReference type="RuleBase" id="RU003792"/>
    </source>
</evidence>
<dbReference type="HAMAP" id="MF_00171">
    <property type="entry name" value="TruA"/>
    <property type="match status" value="1"/>
</dbReference>
<dbReference type="Pfam" id="PF01416">
    <property type="entry name" value="PseudoU_synth_1"/>
    <property type="match status" value="2"/>
</dbReference>
<dbReference type="Gene3D" id="3.30.70.660">
    <property type="entry name" value="Pseudouridine synthase I, catalytic domain, C-terminal subdomain"/>
    <property type="match status" value="1"/>
</dbReference>
<proteinExistence type="inferred from homology"/>
<feature type="active site" description="Nucleophile" evidence="4 5">
    <location>
        <position position="96"/>
    </location>
</feature>
<dbReference type="InterPro" id="IPR020094">
    <property type="entry name" value="TruA/RsuA/RluB/E/F_N"/>
</dbReference>
<keyword evidence="2 4" id="KW-0819">tRNA processing</keyword>
<comment type="similarity">
    <text evidence="1 4 7">Belongs to the tRNA pseudouridine synthase TruA family.</text>
</comment>
<dbReference type="PANTHER" id="PTHR11142:SF0">
    <property type="entry name" value="TRNA PSEUDOURIDINE SYNTHASE-LIKE 1"/>
    <property type="match status" value="1"/>
</dbReference>
<feature type="domain" description="Pseudouridine synthase I TruA alpha/beta" evidence="8">
    <location>
        <begin position="188"/>
        <end position="295"/>
    </location>
</feature>
<dbReference type="InterPro" id="IPR020103">
    <property type="entry name" value="PsdUridine_synth_cat_dom_sf"/>
</dbReference>
<dbReference type="CDD" id="cd02570">
    <property type="entry name" value="PseudoU_synth_EcTruA"/>
    <property type="match status" value="1"/>
</dbReference>
<comment type="catalytic activity">
    <reaction evidence="4 7">
        <text>uridine(38/39/40) in tRNA = pseudouridine(38/39/40) in tRNA</text>
        <dbReference type="Rhea" id="RHEA:22376"/>
        <dbReference type="Rhea" id="RHEA-COMP:10085"/>
        <dbReference type="Rhea" id="RHEA-COMP:10087"/>
        <dbReference type="ChEBI" id="CHEBI:65314"/>
        <dbReference type="ChEBI" id="CHEBI:65315"/>
        <dbReference type="EC" id="5.4.99.12"/>
    </reaction>
</comment>
<evidence type="ECO:0000256" key="5">
    <source>
        <dbReference type="PIRSR" id="PIRSR001430-1"/>
    </source>
</evidence>
<dbReference type="PIRSF" id="PIRSF001430">
    <property type="entry name" value="tRNA_psdUrid_synth"/>
    <property type="match status" value="1"/>
</dbReference>
<dbReference type="InterPro" id="IPR020097">
    <property type="entry name" value="PsdUridine_synth_TruA_a/b_dom"/>
</dbReference>
<dbReference type="Proteomes" id="UP000320672">
    <property type="component" value="Chromosome"/>
</dbReference>
<name>A0A517MLQ5_9BACT</name>
<feature type="binding site" evidence="4 6">
    <location>
        <position position="155"/>
    </location>
    <ligand>
        <name>substrate</name>
    </ligand>
</feature>
<protein>
    <recommendedName>
        <fullName evidence="4">tRNA pseudouridine synthase A</fullName>
        <ecNumber evidence="4">5.4.99.12</ecNumber>
    </recommendedName>
    <alternativeName>
        <fullName evidence="4">tRNA pseudouridine(38-40) synthase</fullName>
    </alternativeName>
    <alternativeName>
        <fullName evidence="4">tRNA pseudouridylate synthase I</fullName>
    </alternativeName>
    <alternativeName>
        <fullName evidence="4">tRNA-uridine isomerase I</fullName>
    </alternativeName>
</protein>